<dbReference type="InterPro" id="IPR001789">
    <property type="entry name" value="Sig_transdc_resp-reg_receiver"/>
</dbReference>
<keyword evidence="1 2" id="KW-0597">Phosphoprotein</keyword>
<dbReference type="SMART" id="SM00448">
    <property type="entry name" value="REC"/>
    <property type="match status" value="1"/>
</dbReference>
<accession>A0A2W5N1S6</accession>
<dbReference type="SUPFAM" id="SSF52172">
    <property type="entry name" value="CheY-like"/>
    <property type="match status" value="1"/>
</dbReference>
<dbReference type="PROSITE" id="PS50110">
    <property type="entry name" value="RESPONSE_REGULATORY"/>
    <property type="match status" value="1"/>
</dbReference>
<dbReference type="PANTHER" id="PTHR44591">
    <property type="entry name" value="STRESS RESPONSE REGULATOR PROTEIN 1"/>
    <property type="match status" value="1"/>
</dbReference>
<name>A0A2W5N1S6_9BACT</name>
<dbReference type="InterPro" id="IPR011006">
    <property type="entry name" value="CheY-like_superfamily"/>
</dbReference>
<evidence type="ECO:0000313" key="5">
    <source>
        <dbReference type="Proteomes" id="UP000249417"/>
    </source>
</evidence>
<dbReference type="EMBL" id="QFQB01000078">
    <property type="protein sequence ID" value="PZQ44775.1"/>
    <property type="molecule type" value="Genomic_DNA"/>
</dbReference>
<dbReference type="GO" id="GO:0000160">
    <property type="term" value="P:phosphorelay signal transduction system"/>
    <property type="evidence" value="ECO:0007669"/>
    <property type="project" value="InterPro"/>
</dbReference>
<evidence type="ECO:0000259" key="3">
    <source>
        <dbReference type="PROSITE" id="PS50110"/>
    </source>
</evidence>
<reference evidence="4 5" key="1">
    <citation type="submission" date="2017-08" db="EMBL/GenBank/DDBJ databases">
        <title>Infants hospitalized years apart are colonized by the same room-sourced microbial strains.</title>
        <authorList>
            <person name="Brooks B."/>
            <person name="Olm M.R."/>
            <person name="Firek B.A."/>
            <person name="Baker R."/>
            <person name="Thomas B.C."/>
            <person name="Morowitz M.J."/>
            <person name="Banfield J.F."/>
        </authorList>
    </citation>
    <scope>NUCLEOTIDE SEQUENCE [LARGE SCALE GENOMIC DNA]</scope>
    <source>
        <strain evidence="4">S2_005_002_R2_29</strain>
    </source>
</reference>
<dbReference type="PANTHER" id="PTHR44591:SF3">
    <property type="entry name" value="RESPONSE REGULATORY DOMAIN-CONTAINING PROTEIN"/>
    <property type="match status" value="1"/>
</dbReference>
<evidence type="ECO:0000256" key="2">
    <source>
        <dbReference type="PROSITE-ProRule" id="PRU00169"/>
    </source>
</evidence>
<feature type="domain" description="Response regulatory" evidence="3">
    <location>
        <begin position="20"/>
        <end position="139"/>
    </location>
</feature>
<dbReference type="InterPro" id="IPR050595">
    <property type="entry name" value="Bact_response_regulator"/>
</dbReference>
<dbReference type="Gene3D" id="3.40.50.2300">
    <property type="match status" value="1"/>
</dbReference>
<sequence>MIQLNEISQSVLACGVDIPKVMLVEDDPVTRWMVRSALKDACILSIVSSSDNFMIKYKAVNQYLSFLPDMVLLDIDLTPADGKDLLLDIMLIDPDAYVVMFSAHNTEENIRKTIEHGAKGFITKPFEKNIIQQYIDDALLWKTKNF</sequence>
<feature type="modified residue" description="4-aspartylphosphate" evidence="2">
    <location>
        <position position="74"/>
    </location>
</feature>
<evidence type="ECO:0000256" key="1">
    <source>
        <dbReference type="ARBA" id="ARBA00022553"/>
    </source>
</evidence>
<dbReference type="Pfam" id="PF00072">
    <property type="entry name" value="Response_reg"/>
    <property type="match status" value="1"/>
</dbReference>
<dbReference type="AlphaFoldDB" id="A0A2W5N1S6"/>
<comment type="caution">
    <text evidence="4">The sequence shown here is derived from an EMBL/GenBank/DDBJ whole genome shotgun (WGS) entry which is preliminary data.</text>
</comment>
<evidence type="ECO:0000313" key="4">
    <source>
        <dbReference type="EMBL" id="PZQ44775.1"/>
    </source>
</evidence>
<proteinExistence type="predicted"/>
<protein>
    <recommendedName>
        <fullName evidence="3">Response regulatory domain-containing protein</fullName>
    </recommendedName>
</protein>
<dbReference type="Proteomes" id="UP000249417">
    <property type="component" value="Unassembled WGS sequence"/>
</dbReference>
<gene>
    <name evidence="4" type="ORF">DI551_09440</name>
</gene>
<organism evidence="4 5">
    <name type="scientific">Micavibrio aeruginosavorus</name>
    <dbReference type="NCBI Taxonomy" id="349221"/>
    <lineage>
        <taxon>Bacteria</taxon>
        <taxon>Pseudomonadati</taxon>
        <taxon>Bdellovibrionota</taxon>
        <taxon>Bdellovibrionia</taxon>
        <taxon>Bdellovibrionales</taxon>
        <taxon>Pseudobdellovibrionaceae</taxon>
        <taxon>Micavibrio</taxon>
    </lineage>
</organism>